<sequence>MTSTVSALKLLIGHQARKELVSRPRVPTSTIRIESHDQEQELVVGGGSDVSYAAVQTSVDYKPPST</sequence>
<accession>A0A7W6R482</accession>
<organism evidence="1 2">
    <name type="scientific">Rhizobium esperanzae</name>
    <dbReference type="NCBI Taxonomy" id="1967781"/>
    <lineage>
        <taxon>Bacteria</taxon>
        <taxon>Pseudomonadati</taxon>
        <taxon>Pseudomonadota</taxon>
        <taxon>Alphaproteobacteria</taxon>
        <taxon>Hyphomicrobiales</taxon>
        <taxon>Rhizobiaceae</taxon>
        <taxon>Rhizobium/Agrobacterium group</taxon>
        <taxon>Rhizobium</taxon>
    </lineage>
</organism>
<evidence type="ECO:0000313" key="1">
    <source>
        <dbReference type="EMBL" id="MBB4236379.1"/>
    </source>
</evidence>
<dbReference type="Proteomes" id="UP000540909">
    <property type="component" value="Unassembled WGS sequence"/>
</dbReference>
<gene>
    <name evidence="1" type="ORF">GGD57_002957</name>
</gene>
<dbReference type="AlphaFoldDB" id="A0A7W6R482"/>
<dbReference type="EMBL" id="JACIFY010000009">
    <property type="protein sequence ID" value="MBB4236379.1"/>
    <property type="molecule type" value="Genomic_DNA"/>
</dbReference>
<comment type="caution">
    <text evidence="1">The sequence shown here is derived from an EMBL/GenBank/DDBJ whole genome shotgun (WGS) entry which is preliminary data.</text>
</comment>
<reference evidence="1 2" key="1">
    <citation type="submission" date="2020-08" db="EMBL/GenBank/DDBJ databases">
        <title>Genomic Encyclopedia of Type Strains, Phase IV (KMG-V): Genome sequencing to study the core and pangenomes of soil and plant-associated prokaryotes.</title>
        <authorList>
            <person name="Whitman W."/>
        </authorList>
    </citation>
    <scope>NUCLEOTIDE SEQUENCE [LARGE SCALE GENOMIC DNA]</scope>
    <source>
        <strain evidence="1 2">SEMIA 4089</strain>
    </source>
</reference>
<proteinExistence type="predicted"/>
<protein>
    <submittedName>
        <fullName evidence="1">Uncharacterized protein</fullName>
    </submittedName>
</protein>
<name>A0A7W6R482_9HYPH</name>
<evidence type="ECO:0000313" key="2">
    <source>
        <dbReference type="Proteomes" id="UP000540909"/>
    </source>
</evidence>
<dbReference type="RefSeq" id="WP_184470798.1">
    <property type="nucleotide sequence ID" value="NZ_JACIFY010000009.1"/>
</dbReference>